<evidence type="ECO:0000256" key="1">
    <source>
        <dbReference type="SAM" id="Phobius"/>
    </source>
</evidence>
<accession>A0AA45W2D9</accession>
<organism evidence="2 3">
    <name type="scientific">Paracoccus saliphilus</name>
    <dbReference type="NCBI Taxonomy" id="405559"/>
    <lineage>
        <taxon>Bacteria</taxon>
        <taxon>Pseudomonadati</taxon>
        <taxon>Pseudomonadota</taxon>
        <taxon>Alphaproteobacteria</taxon>
        <taxon>Rhodobacterales</taxon>
        <taxon>Paracoccaceae</taxon>
        <taxon>Paracoccus</taxon>
    </lineage>
</organism>
<name>A0AA45W2D9_9RHOB</name>
<dbReference type="AlphaFoldDB" id="A0AA45W2D9"/>
<evidence type="ECO:0000313" key="2">
    <source>
        <dbReference type="EMBL" id="SIS65877.1"/>
    </source>
</evidence>
<reference evidence="2 3" key="1">
    <citation type="submission" date="2017-01" db="EMBL/GenBank/DDBJ databases">
        <authorList>
            <person name="Varghese N."/>
            <person name="Submissions S."/>
        </authorList>
    </citation>
    <scope>NUCLEOTIDE SEQUENCE [LARGE SCALE GENOMIC DNA]</scope>
    <source>
        <strain evidence="2 3">DSM 18447</strain>
    </source>
</reference>
<feature type="transmembrane region" description="Helical" evidence="1">
    <location>
        <begin position="55"/>
        <end position="73"/>
    </location>
</feature>
<dbReference type="EMBL" id="FTOU01000002">
    <property type="protein sequence ID" value="SIS65877.1"/>
    <property type="molecule type" value="Genomic_DNA"/>
</dbReference>
<protein>
    <submittedName>
        <fullName evidence="2">Uncharacterized protein</fullName>
    </submittedName>
</protein>
<feature type="transmembrane region" description="Helical" evidence="1">
    <location>
        <begin position="93"/>
        <end position="111"/>
    </location>
</feature>
<keyword evidence="1" id="KW-1133">Transmembrane helix</keyword>
<comment type="caution">
    <text evidence="2">The sequence shown here is derived from an EMBL/GenBank/DDBJ whole genome shotgun (WGS) entry which is preliminary data.</text>
</comment>
<sequence>MRHDARSPRLRRGRVGLARFAPHPSPHEMMTLNSRGELQPWTNSIMTHRSTAFDFFAYTAAFVIGLGTVWLFTAQFVGQIFTPGSLRSPDTGTILIMLTPLGGLAIFQLVFGLTTRRWRAFRFWLYAPLIVYLIIGLIGLAVFSGTVSVIEAAVLAAVLIFAVGLYLLTLPKRS</sequence>
<proteinExistence type="predicted"/>
<keyword evidence="1" id="KW-0812">Transmembrane</keyword>
<dbReference type="Proteomes" id="UP000186216">
    <property type="component" value="Unassembled WGS sequence"/>
</dbReference>
<keyword evidence="1" id="KW-0472">Membrane</keyword>
<gene>
    <name evidence="2" type="ORF">SAMN05421772_102338</name>
</gene>
<evidence type="ECO:0000313" key="3">
    <source>
        <dbReference type="Proteomes" id="UP000186216"/>
    </source>
</evidence>
<feature type="transmembrane region" description="Helical" evidence="1">
    <location>
        <begin position="149"/>
        <end position="168"/>
    </location>
</feature>
<feature type="transmembrane region" description="Helical" evidence="1">
    <location>
        <begin position="123"/>
        <end position="143"/>
    </location>
</feature>